<proteinExistence type="predicted"/>
<evidence type="ECO:0008006" key="2">
    <source>
        <dbReference type="Google" id="ProtNLM"/>
    </source>
</evidence>
<dbReference type="AlphaFoldDB" id="K2AX21"/>
<reference evidence="1" key="1">
    <citation type="journal article" date="2012" name="Science">
        <title>Fermentation, hydrogen, and sulfur metabolism in multiple uncultivated bacterial phyla.</title>
        <authorList>
            <person name="Wrighton K.C."/>
            <person name="Thomas B.C."/>
            <person name="Sharon I."/>
            <person name="Miller C.S."/>
            <person name="Castelle C.J."/>
            <person name="VerBerkmoes N.C."/>
            <person name="Wilkins M.J."/>
            <person name="Hettich R.L."/>
            <person name="Lipton M.S."/>
            <person name="Williams K.H."/>
            <person name="Long P.E."/>
            <person name="Banfield J.F."/>
        </authorList>
    </citation>
    <scope>NUCLEOTIDE SEQUENCE [LARGE SCALE GENOMIC DNA]</scope>
</reference>
<comment type="caution">
    <text evidence="1">The sequence shown here is derived from an EMBL/GenBank/DDBJ whole genome shotgun (WGS) entry which is preliminary data.</text>
</comment>
<accession>K2AX21</accession>
<evidence type="ECO:0000313" key="1">
    <source>
        <dbReference type="EMBL" id="EKD66332.1"/>
    </source>
</evidence>
<organism evidence="1">
    <name type="scientific">uncultured bacterium</name>
    <name type="common">gcode 4</name>
    <dbReference type="NCBI Taxonomy" id="1234023"/>
    <lineage>
        <taxon>Bacteria</taxon>
        <taxon>environmental samples</taxon>
    </lineage>
</organism>
<protein>
    <recommendedName>
        <fullName evidence="2">ParB/Sulfiredoxin domain-containing protein</fullName>
    </recommendedName>
</protein>
<name>K2AX21_9BACT</name>
<dbReference type="EMBL" id="AMFJ01021636">
    <property type="protein sequence ID" value="EKD66332.1"/>
    <property type="molecule type" value="Genomic_DNA"/>
</dbReference>
<sequence length="128" mass="15606">MPIPQIIKDIWFDFSWDVEKVWKLDEPVITMPIESLLWHFDIPFWESEWTDDRNLSVWEALANPEKEVSHWEKIQNADLKYPVDVMQNKWKLLLLDGLHRLAKAYLQWEKEIKVRIIPERRIPEILED</sequence>
<gene>
    <name evidence="1" type="ORF">ACD_49C00050G0002</name>
</gene>